<organism evidence="18 19">
    <name type="scientific">Acipenser ruthenus</name>
    <name type="common">Sterlet sturgeon</name>
    <dbReference type="NCBI Taxonomy" id="7906"/>
    <lineage>
        <taxon>Eukaryota</taxon>
        <taxon>Metazoa</taxon>
        <taxon>Chordata</taxon>
        <taxon>Craniata</taxon>
        <taxon>Vertebrata</taxon>
        <taxon>Euteleostomi</taxon>
        <taxon>Actinopterygii</taxon>
        <taxon>Chondrostei</taxon>
        <taxon>Acipenseriformes</taxon>
        <taxon>Acipenseridae</taxon>
        <taxon>Acipenser</taxon>
    </lineage>
</organism>
<evidence type="ECO:0000256" key="2">
    <source>
        <dbReference type="ARBA" id="ARBA00004240"/>
    </source>
</evidence>
<name>A0A444US52_ACIRT</name>
<dbReference type="FunFam" id="3.40.50.300:FF:000536">
    <property type="entry name" value="GTPase IMAP family member 8"/>
    <property type="match status" value="1"/>
</dbReference>
<keyword evidence="16" id="KW-1133">Transmembrane helix</keyword>
<dbReference type="EMBL" id="SCEB01011135">
    <property type="protein sequence ID" value="RXM90993.1"/>
    <property type="molecule type" value="Genomic_DNA"/>
</dbReference>
<dbReference type="Pfam" id="PF13436">
    <property type="entry name" value="Gly-zipper_OmpA"/>
    <property type="match status" value="1"/>
</dbReference>
<evidence type="ECO:0000256" key="10">
    <source>
        <dbReference type="ARBA" id="ARBA00023034"/>
    </source>
</evidence>
<dbReference type="PROSITE" id="PS51720">
    <property type="entry name" value="G_AIG1"/>
    <property type="match status" value="1"/>
</dbReference>
<keyword evidence="11" id="KW-0496">Mitochondrion</keyword>
<evidence type="ECO:0000256" key="13">
    <source>
        <dbReference type="ARBA" id="ARBA00056809"/>
    </source>
</evidence>
<evidence type="ECO:0000256" key="5">
    <source>
        <dbReference type="ARBA" id="ARBA00008535"/>
    </source>
</evidence>
<dbReference type="PANTHER" id="PTHR10903:SF170">
    <property type="entry name" value="GTPASE IMAP FAMILY MEMBER 7"/>
    <property type="match status" value="1"/>
</dbReference>
<evidence type="ECO:0000259" key="17">
    <source>
        <dbReference type="PROSITE" id="PS51720"/>
    </source>
</evidence>
<dbReference type="GO" id="GO:0005525">
    <property type="term" value="F:GTP binding"/>
    <property type="evidence" value="ECO:0007669"/>
    <property type="project" value="UniProtKB-KW"/>
</dbReference>
<evidence type="ECO:0000256" key="8">
    <source>
        <dbReference type="ARBA" id="ARBA00022741"/>
    </source>
</evidence>
<evidence type="ECO:0000313" key="19">
    <source>
        <dbReference type="Proteomes" id="UP000289886"/>
    </source>
</evidence>
<dbReference type="GO" id="GO:0005783">
    <property type="term" value="C:endoplasmic reticulum"/>
    <property type="evidence" value="ECO:0007669"/>
    <property type="project" value="UniProtKB-SubCell"/>
</dbReference>
<comment type="function">
    <text evidence="13">Exerts an anti-apoptotic effect in the immune system and is involved in responses to infections.</text>
</comment>
<keyword evidence="19" id="KW-1185">Reference proteome</keyword>
<evidence type="ECO:0000256" key="16">
    <source>
        <dbReference type="SAM" id="Phobius"/>
    </source>
</evidence>
<dbReference type="InterPro" id="IPR025693">
    <property type="entry name" value="Gly-zipper_OmpA-like_dom"/>
</dbReference>
<keyword evidence="8" id="KW-0547">Nucleotide-binding</keyword>
<evidence type="ECO:0000256" key="4">
    <source>
        <dbReference type="ARBA" id="ARBA00004555"/>
    </source>
</evidence>
<keyword evidence="10" id="KW-0333">Golgi apparatus</keyword>
<sequence>MERGGEVARRNVAVVDTPDLLDSERSQPDIQRHVKDCASLSAPGPHAFLLTIQTGRFTEEEKRAMETIQEIFGEGATRHTIVLFTRGDDLEDETIEEFVQKNQHLCRLVNKCGGRYHLFNNRKTSDCTQVTELLEKIESMLKENGGSWYKINPKREDKSRWPLIKNILIGAVLGAAVGAAVRAATGNSSGNGAAIGAILGVFGSLWRFLKNVKL</sequence>
<dbReference type="SUPFAM" id="SSF52540">
    <property type="entry name" value="P-loop containing nucleoside triphosphate hydrolases"/>
    <property type="match status" value="1"/>
</dbReference>
<keyword evidence="9" id="KW-0256">Endoplasmic reticulum</keyword>
<dbReference type="InterPro" id="IPR045058">
    <property type="entry name" value="GIMA/IAN/Toc"/>
</dbReference>
<reference evidence="18 19" key="1">
    <citation type="submission" date="2019-01" db="EMBL/GenBank/DDBJ databases">
        <title>Draft Genome and Complete Hox-Cluster Characterization of the Sterlet Sturgeon (Acipenser ruthenus).</title>
        <authorList>
            <person name="Wei Q."/>
        </authorList>
    </citation>
    <scope>NUCLEOTIDE SEQUENCE [LARGE SCALE GENOMIC DNA]</scope>
    <source>
        <strain evidence="18">WHYD16114868_AA</strain>
        <tissue evidence="18">Blood</tissue>
    </source>
</reference>
<comment type="subcellular location">
    <subcellularLocation>
        <location evidence="3">Cytoplasm</location>
        <location evidence="3">Cytosol</location>
    </subcellularLocation>
    <subcellularLocation>
        <location evidence="2">Endoplasmic reticulum</location>
    </subcellularLocation>
    <subcellularLocation>
        <location evidence="4">Golgi apparatus</location>
    </subcellularLocation>
    <subcellularLocation>
        <location evidence="1">Mitochondrion</location>
    </subcellularLocation>
</comment>
<dbReference type="PANTHER" id="PTHR10903">
    <property type="entry name" value="GTPASE, IMAP FAMILY MEMBER-RELATED"/>
    <property type="match status" value="1"/>
</dbReference>
<accession>A0A444US52</accession>
<evidence type="ECO:0000256" key="14">
    <source>
        <dbReference type="ARBA" id="ARBA00073539"/>
    </source>
</evidence>
<gene>
    <name evidence="18" type="ORF">EOD39_21638</name>
</gene>
<evidence type="ECO:0000256" key="7">
    <source>
        <dbReference type="ARBA" id="ARBA00022737"/>
    </source>
</evidence>
<dbReference type="GO" id="GO:0005794">
    <property type="term" value="C:Golgi apparatus"/>
    <property type="evidence" value="ECO:0007669"/>
    <property type="project" value="UniProtKB-SubCell"/>
</dbReference>
<evidence type="ECO:0000256" key="11">
    <source>
        <dbReference type="ARBA" id="ARBA00023128"/>
    </source>
</evidence>
<keyword evidence="16" id="KW-0472">Membrane</keyword>
<keyword evidence="7" id="KW-0677">Repeat</keyword>
<evidence type="ECO:0000256" key="15">
    <source>
        <dbReference type="ARBA" id="ARBA00077278"/>
    </source>
</evidence>
<keyword evidence="6" id="KW-0963">Cytoplasm</keyword>
<evidence type="ECO:0000256" key="12">
    <source>
        <dbReference type="ARBA" id="ARBA00023134"/>
    </source>
</evidence>
<dbReference type="InterPro" id="IPR006703">
    <property type="entry name" value="G_AIG1"/>
</dbReference>
<feature type="transmembrane region" description="Helical" evidence="16">
    <location>
        <begin position="163"/>
        <end position="184"/>
    </location>
</feature>
<comment type="caution">
    <text evidence="18">The sequence shown here is derived from an EMBL/GenBank/DDBJ whole genome shotgun (WGS) entry which is preliminary data.</text>
</comment>
<evidence type="ECO:0000256" key="6">
    <source>
        <dbReference type="ARBA" id="ARBA00022490"/>
    </source>
</evidence>
<evidence type="ECO:0000256" key="1">
    <source>
        <dbReference type="ARBA" id="ARBA00004173"/>
    </source>
</evidence>
<dbReference type="AlphaFoldDB" id="A0A444US52"/>
<dbReference type="GO" id="GO:0005739">
    <property type="term" value="C:mitochondrion"/>
    <property type="evidence" value="ECO:0007669"/>
    <property type="project" value="UniProtKB-SubCell"/>
</dbReference>
<feature type="domain" description="AIG1-type G" evidence="17">
    <location>
        <begin position="1"/>
        <end position="158"/>
    </location>
</feature>
<comment type="similarity">
    <text evidence="5">Belongs to the TRAFAC class TrmE-Era-EngA-EngB-Septin-like GTPase superfamily. AIG1/Toc34/Toc159-like paraseptin GTPase family. IAN subfamily.</text>
</comment>
<evidence type="ECO:0000256" key="3">
    <source>
        <dbReference type="ARBA" id="ARBA00004514"/>
    </source>
</evidence>
<dbReference type="GO" id="GO:0005829">
    <property type="term" value="C:cytosol"/>
    <property type="evidence" value="ECO:0007669"/>
    <property type="project" value="UniProtKB-SubCell"/>
</dbReference>
<evidence type="ECO:0000313" key="18">
    <source>
        <dbReference type="EMBL" id="RXM90993.1"/>
    </source>
</evidence>
<proteinExistence type="inferred from homology"/>
<dbReference type="Pfam" id="PF04548">
    <property type="entry name" value="AIG1"/>
    <property type="match status" value="1"/>
</dbReference>
<dbReference type="InterPro" id="IPR027417">
    <property type="entry name" value="P-loop_NTPase"/>
</dbReference>
<keyword evidence="16" id="KW-0812">Transmembrane</keyword>
<dbReference type="Gene3D" id="3.40.50.300">
    <property type="entry name" value="P-loop containing nucleotide triphosphate hydrolases"/>
    <property type="match status" value="1"/>
</dbReference>
<dbReference type="Proteomes" id="UP000289886">
    <property type="component" value="Unassembled WGS sequence"/>
</dbReference>
<protein>
    <recommendedName>
        <fullName evidence="14">GTPase IMAP family member 8</fullName>
    </recommendedName>
    <alternativeName>
        <fullName evidence="15">Immune-associated nucleotide-binding protein 9</fullName>
    </alternativeName>
</protein>
<keyword evidence="12" id="KW-0342">GTP-binding</keyword>
<evidence type="ECO:0000256" key="9">
    <source>
        <dbReference type="ARBA" id="ARBA00022824"/>
    </source>
</evidence>
<feature type="transmembrane region" description="Helical" evidence="16">
    <location>
        <begin position="190"/>
        <end position="209"/>
    </location>
</feature>